<dbReference type="PANTHER" id="PTHR42771">
    <property type="entry name" value="IRON(3+)-HYDROXAMATE IMPORT ATP-BINDING PROTEIN FHUC"/>
    <property type="match status" value="1"/>
</dbReference>
<keyword evidence="6 11" id="KW-0067">ATP-binding</keyword>
<evidence type="ECO:0000313" key="12">
    <source>
        <dbReference type="Proteomes" id="UP000751614"/>
    </source>
</evidence>
<dbReference type="PROSITE" id="PS50893">
    <property type="entry name" value="ABC_TRANSPORTER_2"/>
    <property type="match status" value="1"/>
</dbReference>
<keyword evidence="8" id="KW-0406">Ion transport</keyword>
<dbReference type="Gene3D" id="3.40.50.300">
    <property type="entry name" value="P-loop containing nucleotide triphosphate hydrolases"/>
    <property type="match status" value="1"/>
</dbReference>
<feature type="domain" description="ABC transporter" evidence="10">
    <location>
        <begin position="9"/>
        <end position="244"/>
    </location>
</feature>
<keyword evidence="12" id="KW-1185">Reference proteome</keyword>
<evidence type="ECO:0000256" key="3">
    <source>
        <dbReference type="ARBA" id="ARBA00022475"/>
    </source>
</evidence>
<dbReference type="SMART" id="SM00382">
    <property type="entry name" value="AAA"/>
    <property type="match status" value="1"/>
</dbReference>
<evidence type="ECO:0000256" key="9">
    <source>
        <dbReference type="ARBA" id="ARBA00023136"/>
    </source>
</evidence>
<organism evidence="11 12">
    <name type="scientific">Flagellimonas algicola</name>
    <dbReference type="NCBI Taxonomy" id="2583815"/>
    <lineage>
        <taxon>Bacteria</taxon>
        <taxon>Pseudomonadati</taxon>
        <taxon>Bacteroidota</taxon>
        <taxon>Flavobacteriia</taxon>
        <taxon>Flavobacteriales</taxon>
        <taxon>Flavobacteriaceae</taxon>
        <taxon>Flagellimonas</taxon>
    </lineage>
</organism>
<keyword evidence="7" id="KW-0408">Iron</keyword>
<keyword evidence="4" id="KW-0410">Iron transport</keyword>
<accession>A0ABY2WPH3</accession>
<comment type="subcellular location">
    <subcellularLocation>
        <location evidence="1">Cell membrane</location>
        <topology evidence="1">Peripheral membrane protein</topology>
    </subcellularLocation>
</comment>
<dbReference type="Proteomes" id="UP000751614">
    <property type="component" value="Unassembled WGS sequence"/>
</dbReference>
<comment type="caution">
    <text evidence="11">The sequence shown here is derived from an EMBL/GenBank/DDBJ whole genome shotgun (WGS) entry which is preliminary data.</text>
</comment>
<name>A0ABY2WPH3_9FLAO</name>
<keyword evidence="5" id="KW-0547">Nucleotide-binding</keyword>
<dbReference type="InterPro" id="IPR003593">
    <property type="entry name" value="AAA+_ATPase"/>
</dbReference>
<dbReference type="InterPro" id="IPR003439">
    <property type="entry name" value="ABC_transporter-like_ATP-bd"/>
</dbReference>
<keyword evidence="9" id="KW-0472">Membrane</keyword>
<evidence type="ECO:0000256" key="1">
    <source>
        <dbReference type="ARBA" id="ARBA00004202"/>
    </source>
</evidence>
<evidence type="ECO:0000313" key="11">
    <source>
        <dbReference type="EMBL" id="TMU56896.1"/>
    </source>
</evidence>
<evidence type="ECO:0000256" key="7">
    <source>
        <dbReference type="ARBA" id="ARBA00023004"/>
    </source>
</evidence>
<keyword evidence="3" id="KW-1003">Cell membrane</keyword>
<evidence type="ECO:0000256" key="2">
    <source>
        <dbReference type="ARBA" id="ARBA00022448"/>
    </source>
</evidence>
<dbReference type="EMBL" id="VCNI01000001">
    <property type="protein sequence ID" value="TMU56896.1"/>
    <property type="molecule type" value="Genomic_DNA"/>
</dbReference>
<keyword evidence="2" id="KW-0813">Transport</keyword>
<sequence>MSHPNRLNINVENLAIGYKDRVICQNIDLKLASGELCAIVGVNGVGKSTLVRTLGNLQPKMNGEIQIAGENLGAFNMDQLAKILSVVLTEQPASKNLRVQELIALGRQPYTNWIGTLTQEDKRYIQTNLKAFLLEDLKQRKCHELSDGQLQRVLIARAAAQDTPVVLLDEPTTHLDLYHKVQILKMLQQLAHQSKKTIVFTTHEIDLAIQLCDKILILDGKTNPFGTPSDLIKQKHFEQLFPSDMVQFDSSSGSFKVKK</sequence>
<evidence type="ECO:0000256" key="8">
    <source>
        <dbReference type="ARBA" id="ARBA00023065"/>
    </source>
</evidence>
<evidence type="ECO:0000256" key="6">
    <source>
        <dbReference type="ARBA" id="ARBA00022840"/>
    </source>
</evidence>
<evidence type="ECO:0000259" key="10">
    <source>
        <dbReference type="PROSITE" id="PS50893"/>
    </source>
</evidence>
<dbReference type="SUPFAM" id="SSF52540">
    <property type="entry name" value="P-loop containing nucleoside triphosphate hydrolases"/>
    <property type="match status" value="1"/>
</dbReference>
<dbReference type="InterPro" id="IPR051535">
    <property type="entry name" value="Siderophore_ABC-ATPase"/>
</dbReference>
<dbReference type="PANTHER" id="PTHR42771:SF3">
    <property type="entry name" value="PETROBACTIN IMPORT ATP-BINDING PROTEIN YCLP"/>
    <property type="match status" value="1"/>
</dbReference>
<dbReference type="CDD" id="cd03214">
    <property type="entry name" value="ABC_Iron-Siderophores_B12_Hemin"/>
    <property type="match status" value="1"/>
</dbReference>
<protein>
    <submittedName>
        <fullName evidence="11">ABC transporter ATP-binding protein</fullName>
    </submittedName>
</protein>
<evidence type="ECO:0000256" key="4">
    <source>
        <dbReference type="ARBA" id="ARBA00022496"/>
    </source>
</evidence>
<proteinExistence type="predicted"/>
<dbReference type="GO" id="GO:0005524">
    <property type="term" value="F:ATP binding"/>
    <property type="evidence" value="ECO:0007669"/>
    <property type="project" value="UniProtKB-KW"/>
</dbReference>
<dbReference type="Pfam" id="PF00005">
    <property type="entry name" value="ABC_tran"/>
    <property type="match status" value="1"/>
</dbReference>
<dbReference type="InterPro" id="IPR027417">
    <property type="entry name" value="P-loop_NTPase"/>
</dbReference>
<evidence type="ECO:0000256" key="5">
    <source>
        <dbReference type="ARBA" id="ARBA00022741"/>
    </source>
</evidence>
<gene>
    <name evidence="11" type="ORF">FGG15_04950</name>
</gene>
<dbReference type="RefSeq" id="WP_138833810.1">
    <property type="nucleotide sequence ID" value="NZ_VCNI01000001.1"/>
</dbReference>
<reference evidence="11 12" key="1">
    <citation type="submission" date="2019-05" db="EMBL/GenBank/DDBJ databases">
        <title>Flagellimonas sp. AsT0115, sp. nov., isolated from a marine red algae, Asparagopsis taxiformis.</title>
        <authorList>
            <person name="Kim J."/>
            <person name="Jeong S.E."/>
            <person name="Jeon C.O."/>
        </authorList>
    </citation>
    <scope>NUCLEOTIDE SEQUENCE [LARGE SCALE GENOMIC DNA]</scope>
    <source>
        <strain evidence="11 12">AsT0115</strain>
    </source>
</reference>